<sequence>MDATNNDDVDRVIDCIDDSSSLLHRGIGKGRSGGVGGGVKNDNDIRDDGRRSTTKTATAPNDGGGGGGVRAGKTTLFSAAISGLVDNTPVGGVDGTERGGGFSHESHSSSIARPDATDGWVGLRGRMWDDEVVVVDAKAGGVTRVGTPARDDGSTTTTTTRTRTCATGDATSMTMGSPGGFDILAALSGANSYAHRHRSAAYDDDDDDDDGGGGGCDADEMEPERRDVADKATIEEWRDAVVHFETTRDRDYFDYDDDGDDDDDVGGGDGVDSTRQNLTNAFVDDDFASAATMIVEATRHANDDKDVGEEVNAMRRRRYRRNRSNRRRGGEESSFPVPRGLGVMDWSLKRRVRLECVPGRCLPFIANAHDEGHIQRLALLHLSGGDVDDDGGGGRSGFDRVMARWLASTMYYQHPAIHPLPQSLLSSSTATVALVEGEERRRRKPILGKRNDEISSSTGRDLSSYILGGGGGGGGGGGRFSIHDRVRLAGVGCMGGLGASMPHHVNNNNNNINNEAGGVLLDKSKGGRRKRVAGPPATIATVSSLLHQRRRDWQVAFRSAYQSWRSRLGRIEDRTLRTHTRTRRRRCRCDGNDALPTEDEASRCSFYSVSPSQVILFRGGCFVDGVDSRIVPVIVFSSTTPYLRSRLRSVGVNLRLFGNVEREEEAKGGKNVCHLSFSERLFDDDVENSISGGGDAELVHAELDAIKHADDDGGKVTVEVKTWRRRRRKYGKSLTDDGGCAVLGSPLFVSGDDDCAAVYELLLNTCGLSVVGPEMGKPKAKPSNDASVVPSDVPLSLGPCVMWTLRTLSVSSRRDCSYMNQVLHNKTKQQQPSSSKASLELRGPVLPCALRDMTCAMINAMLLDKSTLKGQSSIRLEAREPFSEKNGSNETNAGSTGSSTHQFVMFSQAHEGEYSISTPKSTGSSSTIKFNGSNIPLLPKNDDYNDAEEPLAWRECGRGERKMPTASDIESRSRYPPSSSVAMIPSKC</sequence>
<feature type="compositionally biased region" description="Basic and acidic residues" evidence="5">
    <location>
        <begin position="41"/>
        <end position="51"/>
    </location>
</feature>
<feature type="region of interest" description="Disordered" evidence="5">
    <location>
        <begin position="24"/>
        <end position="69"/>
    </location>
</feature>
<dbReference type="AlphaFoldDB" id="A0ABD3STW7"/>
<keyword evidence="3" id="KW-0539">Nucleus</keyword>
<organism evidence="6 7">
    <name type="scientific">Cyclostephanos tholiformis</name>
    <dbReference type="NCBI Taxonomy" id="382380"/>
    <lineage>
        <taxon>Eukaryota</taxon>
        <taxon>Sar</taxon>
        <taxon>Stramenopiles</taxon>
        <taxon>Ochrophyta</taxon>
        <taxon>Bacillariophyta</taxon>
        <taxon>Coscinodiscophyceae</taxon>
        <taxon>Thalassiosirophycidae</taxon>
        <taxon>Stephanodiscales</taxon>
        <taxon>Stephanodiscaceae</taxon>
        <taxon>Cyclostephanos</taxon>
    </lineage>
</organism>
<reference evidence="6 7" key="1">
    <citation type="submission" date="2024-10" db="EMBL/GenBank/DDBJ databases">
        <title>Updated reference genomes for cyclostephanoid diatoms.</title>
        <authorList>
            <person name="Roberts W.R."/>
            <person name="Alverson A.J."/>
        </authorList>
    </citation>
    <scope>NUCLEOTIDE SEQUENCE [LARGE SCALE GENOMIC DNA]</scope>
    <source>
        <strain evidence="6 7">AJA228-03</strain>
    </source>
</reference>
<feature type="compositionally biased region" description="Basic and acidic residues" evidence="5">
    <location>
        <begin position="223"/>
        <end position="232"/>
    </location>
</feature>
<feature type="compositionally biased region" description="Acidic residues" evidence="5">
    <location>
        <begin position="202"/>
        <end position="222"/>
    </location>
</feature>
<comment type="caution">
    <text evidence="6">The sequence shown here is derived from an EMBL/GenBank/DDBJ whole genome shotgun (WGS) entry which is preliminary data.</text>
</comment>
<comment type="subcellular location">
    <subcellularLocation>
        <location evidence="1">Nucleus</location>
    </subcellularLocation>
</comment>
<evidence type="ECO:0000256" key="3">
    <source>
        <dbReference type="ARBA" id="ARBA00023242"/>
    </source>
</evidence>
<dbReference type="Proteomes" id="UP001530377">
    <property type="component" value="Unassembled WGS sequence"/>
</dbReference>
<accession>A0ABD3STW7</accession>
<evidence type="ECO:0000313" key="6">
    <source>
        <dbReference type="EMBL" id="KAL3827688.1"/>
    </source>
</evidence>
<feature type="compositionally biased region" description="Acidic residues" evidence="5">
    <location>
        <begin position="254"/>
        <end position="266"/>
    </location>
</feature>
<gene>
    <name evidence="6" type="ORF">ACHAXA_000561</name>
</gene>
<dbReference type="PANTHER" id="PTHR12972:SF0">
    <property type="entry name" value="PROTEIN DOWNSTREAM NEIGHBOR OF SON"/>
    <property type="match status" value="1"/>
</dbReference>
<dbReference type="EMBL" id="JALLPB020000001">
    <property type="protein sequence ID" value="KAL3827688.1"/>
    <property type="molecule type" value="Genomic_DNA"/>
</dbReference>
<evidence type="ECO:0000256" key="5">
    <source>
        <dbReference type="SAM" id="MobiDB-lite"/>
    </source>
</evidence>
<keyword evidence="2" id="KW-0217">Developmental protein</keyword>
<comment type="similarity">
    <text evidence="4">Belongs to the DONSON family.</text>
</comment>
<evidence type="ECO:0000313" key="7">
    <source>
        <dbReference type="Proteomes" id="UP001530377"/>
    </source>
</evidence>
<protein>
    <submittedName>
        <fullName evidence="6">Uncharacterized protein</fullName>
    </submittedName>
</protein>
<feature type="compositionally biased region" description="Basic and acidic residues" evidence="5">
    <location>
        <begin position="955"/>
        <end position="973"/>
    </location>
</feature>
<feature type="region of interest" description="Disordered" evidence="5">
    <location>
        <begin position="198"/>
        <end position="232"/>
    </location>
</feature>
<feature type="compositionally biased region" description="Gly residues" evidence="5">
    <location>
        <begin position="29"/>
        <end position="39"/>
    </location>
</feature>
<proteinExistence type="inferred from homology"/>
<name>A0ABD3STW7_9STRA</name>
<evidence type="ECO:0000256" key="1">
    <source>
        <dbReference type="ARBA" id="ARBA00004123"/>
    </source>
</evidence>
<feature type="region of interest" description="Disordered" evidence="5">
    <location>
        <begin position="878"/>
        <end position="899"/>
    </location>
</feature>
<evidence type="ECO:0000256" key="2">
    <source>
        <dbReference type="ARBA" id="ARBA00022473"/>
    </source>
</evidence>
<feature type="region of interest" description="Disordered" evidence="5">
    <location>
        <begin position="955"/>
        <end position="988"/>
    </location>
</feature>
<feature type="region of interest" description="Disordered" evidence="5">
    <location>
        <begin position="251"/>
        <end position="274"/>
    </location>
</feature>
<dbReference type="InterPro" id="IPR024861">
    <property type="entry name" value="Donson"/>
</dbReference>
<evidence type="ECO:0000256" key="4">
    <source>
        <dbReference type="ARBA" id="ARBA00025806"/>
    </source>
</evidence>
<dbReference type="GO" id="GO:0005634">
    <property type="term" value="C:nucleus"/>
    <property type="evidence" value="ECO:0007669"/>
    <property type="project" value="UniProtKB-SubCell"/>
</dbReference>
<feature type="compositionally biased region" description="Polar residues" evidence="5">
    <location>
        <begin position="885"/>
        <end position="899"/>
    </location>
</feature>
<dbReference type="PANTHER" id="PTHR12972">
    <property type="entry name" value="DOWNSTREAM NEIGHBOR OF SON"/>
    <property type="match status" value="1"/>
</dbReference>
<keyword evidence="7" id="KW-1185">Reference proteome</keyword>